<feature type="transmembrane region" description="Helical" evidence="9">
    <location>
        <begin position="170"/>
        <end position="195"/>
    </location>
</feature>
<dbReference type="InterPro" id="IPR003593">
    <property type="entry name" value="AAA+_ATPase"/>
</dbReference>
<dbReference type="CDD" id="cd18567">
    <property type="entry name" value="ABC_6TM_CvaB_RaxB_like"/>
    <property type="match status" value="1"/>
</dbReference>
<dbReference type="Pfam" id="PF03412">
    <property type="entry name" value="Peptidase_C39"/>
    <property type="match status" value="1"/>
</dbReference>
<dbReference type="InterPro" id="IPR033838">
    <property type="entry name" value="CvaB_peptidase"/>
</dbReference>
<dbReference type="GO" id="GO:0005886">
    <property type="term" value="C:plasma membrane"/>
    <property type="evidence" value="ECO:0007669"/>
    <property type="project" value="UniProtKB-SubCell"/>
</dbReference>
<dbReference type="Gene3D" id="3.40.50.300">
    <property type="entry name" value="P-loop containing nucleotide triphosphate hydrolases"/>
    <property type="match status" value="1"/>
</dbReference>
<dbReference type="GO" id="GO:0006508">
    <property type="term" value="P:proteolysis"/>
    <property type="evidence" value="ECO:0007669"/>
    <property type="project" value="InterPro"/>
</dbReference>
<protein>
    <submittedName>
        <fullName evidence="13">Peptidase domain-containing ABC transporter</fullName>
    </submittedName>
</protein>
<dbReference type="Proteomes" id="UP000521868">
    <property type="component" value="Unassembled WGS sequence"/>
</dbReference>
<dbReference type="CDD" id="cd02419">
    <property type="entry name" value="Peptidase_C39C"/>
    <property type="match status" value="1"/>
</dbReference>
<dbReference type="AlphaFoldDB" id="A0A7X6DCS3"/>
<keyword evidence="7 9" id="KW-0472">Membrane</keyword>
<dbReference type="SUPFAM" id="SSF52540">
    <property type="entry name" value="P-loop containing nucleoside triphosphate hydrolases"/>
    <property type="match status" value="1"/>
</dbReference>
<dbReference type="Pfam" id="PF00005">
    <property type="entry name" value="ABC_tran"/>
    <property type="match status" value="1"/>
</dbReference>
<evidence type="ECO:0000259" key="11">
    <source>
        <dbReference type="PROSITE" id="PS50929"/>
    </source>
</evidence>
<feature type="region of interest" description="Disordered" evidence="8">
    <location>
        <begin position="701"/>
        <end position="725"/>
    </location>
</feature>
<organism evidence="13 14">
    <name type="scientific">Ramlibacter lithotrophicus</name>
    <dbReference type="NCBI Taxonomy" id="2606681"/>
    <lineage>
        <taxon>Bacteria</taxon>
        <taxon>Pseudomonadati</taxon>
        <taxon>Pseudomonadota</taxon>
        <taxon>Betaproteobacteria</taxon>
        <taxon>Burkholderiales</taxon>
        <taxon>Comamonadaceae</taxon>
        <taxon>Ramlibacter</taxon>
    </lineage>
</organism>
<comment type="subcellular location">
    <subcellularLocation>
        <location evidence="1">Cell membrane</location>
        <topology evidence="1">Multi-pass membrane protein</topology>
    </subcellularLocation>
</comment>
<evidence type="ECO:0000256" key="1">
    <source>
        <dbReference type="ARBA" id="ARBA00004651"/>
    </source>
</evidence>
<dbReference type="SUPFAM" id="SSF90123">
    <property type="entry name" value="ABC transporter transmembrane region"/>
    <property type="match status" value="1"/>
</dbReference>
<dbReference type="InterPro" id="IPR036640">
    <property type="entry name" value="ABC1_TM_sf"/>
</dbReference>
<feature type="transmembrane region" description="Helical" evidence="9">
    <location>
        <begin position="391"/>
        <end position="410"/>
    </location>
</feature>
<keyword evidence="5" id="KW-0067">ATP-binding</keyword>
<evidence type="ECO:0000256" key="4">
    <source>
        <dbReference type="ARBA" id="ARBA00022741"/>
    </source>
</evidence>
<accession>A0A7X6DCS3</accession>
<keyword evidence="3 9" id="KW-0812">Transmembrane</keyword>
<dbReference type="GO" id="GO:0140359">
    <property type="term" value="F:ABC-type transporter activity"/>
    <property type="evidence" value="ECO:0007669"/>
    <property type="project" value="InterPro"/>
</dbReference>
<sequence>MLVTDRLEFGWGRVLPSILQTEAAECGLACLAMVLGFFGHHTDLSDLRRKFSLSLRGMNAAQLVEAAGRVDLACRALRVELDRLKDLATPAILHWEFNHFVVLKRVTPRHVHIHDPAVGPRRLTLEDVSKGFTGVAFELAPSLPFRKRRLKPRLSLRATIGKIHGLKRSLLQILMLALVLEAFTLAGPWLTQWIIDDALVSGDGDLLTVIALALLLLGVVRVAVGAVRSWVIVHLSTTLNLQWSANTMDHLLRLPVSYFEKRHMGDVLSRFGATSVIQQTVTTGFVSAVLDGLLATATLAMMFLYDVALAAIVVVAVMLYALLRTLRYEALRSVSEGQIVRMAKLQTRLMETIHGIETIKLFNRQPDRKARYVKLSVDVANTGVAVQRLTLAFQAVNGLLVAAEGAFVLWLGSRSVLGGALTVGMLVAFVSYKDQFTTRVCSLIDRAIEFAMLRIHTERLSDIVLTPPEADQSFEMAGDQQIEASIELRNVRFRYSEGEPWIIDGLSLTIDSGDSVALAGPSGCGKTTLIKLMLGLLEPEEGEVLIGGIPLARLGLRRYRELVGTVMQSDRLFAGSLADNITFFDAVPDHTRLAACAKAACIHDTILKMPMGYHTLVGDMGNALSGGQVQRVLLARALYKRPRVLFLDEATSHLDAALEREISACVARLGLTRIIVAHRPETVRSCNRVIDLGECVAGSRPAGGHRSGDVGRRLYPSTANDTTGT</sequence>
<dbReference type="EMBL" id="VTOX01000001">
    <property type="protein sequence ID" value="NKE64738.1"/>
    <property type="molecule type" value="Genomic_DNA"/>
</dbReference>
<dbReference type="InterPro" id="IPR011527">
    <property type="entry name" value="ABC1_TM_dom"/>
</dbReference>
<dbReference type="PROSITE" id="PS50929">
    <property type="entry name" value="ABC_TM1F"/>
    <property type="match status" value="1"/>
</dbReference>
<evidence type="ECO:0000256" key="3">
    <source>
        <dbReference type="ARBA" id="ARBA00022692"/>
    </source>
</evidence>
<name>A0A7X6DCS3_9BURK</name>
<keyword evidence="14" id="KW-1185">Reference proteome</keyword>
<reference evidence="13 14" key="1">
    <citation type="journal article" date="2020" name="Nature">
        <title>Bacterial chemolithoautotrophy via manganese oxidation.</title>
        <authorList>
            <person name="Yu H."/>
            <person name="Leadbetter J.R."/>
        </authorList>
    </citation>
    <scope>NUCLEOTIDE SEQUENCE [LARGE SCALE GENOMIC DNA]</scope>
    <source>
        <strain evidence="13 14">RBP-1</strain>
    </source>
</reference>
<feature type="transmembrane region" description="Helical" evidence="9">
    <location>
        <begin position="302"/>
        <end position="323"/>
    </location>
</feature>
<evidence type="ECO:0000259" key="10">
    <source>
        <dbReference type="PROSITE" id="PS50893"/>
    </source>
</evidence>
<keyword evidence="4" id="KW-0547">Nucleotide-binding</keyword>
<keyword evidence="2" id="KW-1003">Cell membrane</keyword>
<dbReference type="Pfam" id="PF00664">
    <property type="entry name" value="ABC_membrane"/>
    <property type="match status" value="1"/>
</dbReference>
<feature type="transmembrane region" description="Helical" evidence="9">
    <location>
        <begin position="271"/>
        <end position="290"/>
    </location>
</feature>
<dbReference type="GO" id="GO:0016887">
    <property type="term" value="F:ATP hydrolysis activity"/>
    <property type="evidence" value="ECO:0007669"/>
    <property type="project" value="InterPro"/>
</dbReference>
<evidence type="ECO:0000256" key="2">
    <source>
        <dbReference type="ARBA" id="ARBA00022475"/>
    </source>
</evidence>
<comment type="caution">
    <text evidence="13">The sequence shown here is derived from an EMBL/GenBank/DDBJ whole genome shotgun (WGS) entry which is preliminary data.</text>
</comment>
<proteinExistence type="predicted"/>
<dbReference type="Gene3D" id="3.90.70.10">
    <property type="entry name" value="Cysteine proteinases"/>
    <property type="match status" value="1"/>
</dbReference>
<feature type="domain" description="Peptidase C39" evidence="12">
    <location>
        <begin position="20"/>
        <end position="139"/>
    </location>
</feature>
<evidence type="ECO:0000259" key="12">
    <source>
        <dbReference type="PROSITE" id="PS50990"/>
    </source>
</evidence>
<evidence type="ECO:0000256" key="8">
    <source>
        <dbReference type="SAM" id="MobiDB-lite"/>
    </source>
</evidence>
<evidence type="ECO:0000256" key="6">
    <source>
        <dbReference type="ARBA" id="ARBA00022989"/>
    </source>
</evidence>
<dbReference type="GO" id="GO:0008234">
    <property type="term" value="F:cysteine-type peptidase activity"/>
    <property type="evidence" value="ECO:0007669"/>
    <property type="project" value="InterPro"/>
</dbReference>
<keyword evidence="6 9" id="KW-1133">Transmembrane helix</keyword>
<dbReference type="InterPro" id="IPR039421">
    <property type="entry name" value="Type_1_exporter"/>
</dbReference>
<dbReference type="RefSeq" id="WP_168105802.1">
    <property type="nucleotide sequence ID" value="NZ_VTOX01000001.1"/>
</dbReference>
<feature type="transmembrane region" description="Helical" evidence="9">
    <location>
        <begin position="207"/>
        <end position="227"/>
    </location>
</feature>
<dbReference type="InterPro" id="IPR003439">
    <property type="entry name" value="ABC_transporter-like_ATP-bd"/>
</dbReference>
<evidence type="ECO:0000256" key="9">
    <source>
        <dbReference type="SAM" id="Phobius"/>
    </source>
</evidence>
<dbReference type="PROSITE" id="PS50990">
    <property type="entry name" value="PEPTIDASE_C39"/>
    <property type="match status" value="1"/>
</dbReference>
<dbReference type="SMART" id="SM00382">
    <property type="entry name" value="AAA"/>
    <property type="match status" value="1"/>
</dbReference>
<feature type="transmembrane region" description="Helical" evidence="9">
    <location>
        <begin position="416"/>
        <end position="432"/>
    </location>
</feature>
<feature type="domain" description="ABC transporter" evidence="10">
    <location>
        <begin position="486"/>
        <end position="719"/>
    </location>
</feature>
<dbReference type="PANTHER" id="PTHR24221">
    <property type="entry name" value="ATP-BINDING CASSETTE SUB-FAMILY B"/>
    <property type="match status" value="1"/>
</dbReference>
<evidence type="ECO:0000256" key="7">
    <source>
        <dbReference type="ARBA" id="ARBA00023136"/>
    </source>
</evidence>
<dbReference type="InterPro" id="IPR027417">
    <property type="entry name" value="P-loop_NTPase"/>
</dbReference>
<gene>
    <name evidence="13" type="ORF">RAMLITH_02790</name>
</gene>
<evidence type="ECO:0000313" key="14">
    <source>
        <dbReference type="Proteomes" id="UP000521868"/>
    </source>
</evidence>
<dbReference type="PROSITE" id="PS50893">
    <property type="entry name" value="ABC_TRANSPORTER_2"/>
    <property type="match status" value="1"/>
</dbReference>
<dbReference type="GO" id="GO:0034040">
    <property type="term" value="F:ATPase-coupled lipid transmembrane transporter activity"/>
    <property type="evidence" value="ECO:0007669"/>
    <property type="project" value="TreeGrafter"/>
</dbReference>
<evidence type="ECO:0000313" key="13">
    <source>
        <dbReference type="EMBL" id="NKE64738.1"/>
    </source>
</evidence>
<dbReference type="InterPro" id="IPR005074">
    <property type="entry name" value="Peptidase_C39"/>
</dbReference>
<dbReference type="Gene3D" id="1.20.1560.10">
    <property type="entry name" value="ABC transporter type 1, transmembrane domain"/>
    <property type="match status" value="1"/>
</dbReference>
<feature type="domain" description="ABC transmembrane type-1" evidence="11">
    <location>
        <begin position="173"/>
        <end position="452"/>
    </location>
</feature>
<evidence type="ECO:0000256" key="5">
    <source>
        <dbReference type="ARBA" id="ARBA00022840"/>
    </source>
</evidence>
<dbReference type="GO" id="GO:0005524">
    <property type="term" value="F:ATP binding"/>
    <property type="evidence" value="ECO:0007669"/>
    <property type="project" value="UniProtKB-KW"/>
</dbReference>
<dbReference type="PANTHER" id="PTHR24221:SF606">
    <property type="entry name" value="COLICIN V SECRETION-PROCESSING ATP-BINDING PROTEIN"/>
    <property type="match status" value="1"/>
</dbReference>